<dbReference type="Proteomes" id="UP000232003">
    <property type="component" value="Plasmid pNFSY08"/>
</dbReference>
<protein>
    <submittedName>
        <fullName evidence="1">Uncharacterized protein</fullName>
    </submittedName>
</protein>
<dbReference type="EMBL" id="CP024793">
    <property type="protein sequence ID" value="AUB44824.1"/>
    <property type="molecule type" value="Genomic_DNA"/>
</dbReference>
<evidence type="ECO:0000313" key="2">
    <source>
        <dbReference type="Proteomes" id="UP000232003"/>
    </source>
</evidence>
<keyword evidence="2" id="KW-1185">Reference proteome</keyword>
<keyword evidence="1" id="KW-0614">Plasmid</keyword>
<geneLocation type="plasmid" evidence="2">
    <name>pnfsy08</name>
</geneLocation>
<evidence type="ECO:0000313" key="1">
    <source>
        <dbReference type="EMBL" id="AUB44824.1"/>
    </source>
</evidence>
<reference evidence="1 2" key="1">
    <citation type="submission" date="2017-11" db="EMBL/GenBank/DDBJ databases">
        <title>Complete genome of a free-living desiccation-tolerant cyanobacterium and its photosynthetic adaptation to extreme terrestrial habitat.</title>
        <authorList>
            <person name="Shang J."/>
        </authorList>
    </citation>
    <scope>NUCLEOTIDE SEQUENCE [LARGE SCALE GENOMIC DNA]</scope>
    <source>
        <strain evidence="1 2">CCNUN1</strain>
        <plasmid evidence="2">pnfsy08</plasmid>
    </source>
</reference>
<name>A0A2K8TAW0_9NOSO</name>
<gene>
    <name evidence="1" type="ORF">COO91_11071</name>
</gene>
<dbReference type="KEGG" id="nfl:COO91_11071"/>
<proteinExistence type="predicted"/>
<organism evidence="1 2">
    <name type="scientific">Nostoc flagelliforme CCNUN1</name>
    <dbReference type="NCBI Taxonomy" id="2038116"/>
    <lineage>
        <taxon>Bacteria</taxon>
        <taxon>Bacillati</taxon>
        <taxon>Cyanobacteriota</taxon>
        <taxon>Cyanophyceae</taxon>
        <taxon>Nostocales</taxon>
        <taxon>Nostocaceae</taxon>
        <taxon>Nostoc</taxon>
    </lineage>
</organism>
<accession>A0A2K8TAW0</accession>
<sequence length="46" mass="5095">MRLALSHVRPDDFDTVKAVSELDLEAIASYFQPELPTVASCSELQT</sequence>
<dbReference type="AlphaFoldDB" id="A0A2K8TAW0"/>